<dbReference type="RefSeq" id="XP_026094324.1">
    <property type="nucleotide sequence ID" value="XM_026238539.1"/>
</dbReference>
<evidence type="ECO:0000313" key="3">
    <source>
        <dbReference type="RefSeq" id="XP_026094324.1"/>
    </source>
</evidence>
<organism evidence="2 3">
    <name type="scientific">Carassius auratus</name>
    <name type="common">Goldfish</name>
    <dbReference type="NCBI Taxonomy" id="7957"/>
    <lineage>
        <taxon>Eukaryota</taxon>
        <taxon>Metazoa</taxon>
        <taxon>Chordata</taxon>
        <taxon>Craniata</taxon>
        <taxon>Vertebrata</taxon>
        <taxon>Euteleostomi</taxon>
        <taxon>Actinopterygii</taxon>
        <taxon>Neopterygii</taxon>
        <taxon>Teleostei</taxon>
        <taxon>Ostariophysi</taxon>
        <taxon>Cypriniformes</taxon>
        <taxon>Cyprinidae</taxon>
        <taxon>Cyprininae</taxon>
        <taxon>Carassius</taxon>
    </lineage>
</organism>
<dbReference type="Proteomes" id="UP000515129">
    <property type="component" value="Chromosome 50"/>
</dbReference>
<dbReference type="AlphaFoldDB" id="A0A6P6MCR7"/>
<sequence>MHSGLRRGSHTPSRRPGGLLLFQRPSQAAGKPNQSPAKACREAKLEFKTRRDSGRVNRLTAPLSLSLRSRKKEACGKCYLQALMSSQMCAQEELQDSALHRLTVTTRSPQSSLYERSRRKTPQMSLSSMRMQLLAFMNTPDQRHGPDVFSGLTLNHFLTLYQSQGAEETLALTRWSLWWNNVPQIWSLSRIITSTVNVWGKL</sequence>
<reference evidence="3 4" key="1">
    <citation type="submission" date="2025-04" db="UniProtKB">
        <authorList>
            <consortium name="RefSeq"/>
        </authorList>
    </citation>
    <scope>IDENTIFICATION</scope>
    <source>
        <strain evidence="3 4">Wakin</strain>
        <tissue evidence="3 4">Muscle</tissue>
    </source>
</reference>
<evidence type="ECO:0000256" key="1">
    <source>
        <dbReference type="SAM" id="MobiDB-lite"/>
    </source>
</evidence>
<feature type="compositionally biased region" description="Basic residues" evidence="1">
    <location>
        <begin position="1"/>
        <end position="13"/>
    </location>
</feature>
<dbReference type="RefSeq" id="XP_026094325.1">
    <property type="nucleotide sequence ID" value="XM_026238540.1"/>
</dbReference>
<feature type="region of interest" description="Disordered" evidence="1">
    <location>
        <begin position="1"/>
        <end position="20"/>
    </location>
</feature>
<keyword evidence="2" id="KW-1185">Reference proteome</keyword>
<dbReference type="GeneID" id="113066610"/>
<gene>
    <name evidence="3 4" type="primary">LOC113066610</name>
</gene>
<name>A0A6P6MCR7_CARAU</name>
<evidence type="ECO:0000313" key="2">
    <source>
        <dbReference type="Proteomes" id="UP000515129"/>
    </source>
</evidence>
<proteinExistence type="predicted"/>
<dbReference type="KEGG" id="caua:113066610"/>
<accession>A0A6P6MCR7</accession>
<evidence type="ECO:0000313" key="4">
    <source>
        <dbReference type="RefSeq" id="XP_026094325.1"/>
    </source>
</evidence>
<protein>
    <submittedName>
        <fullName evidence="3 4">Uncharacterized protein LOC113066610 isoform X1</fullName>
    </submittedName>
</protein>